<dbReference type="AlphaFoldDB" id="A0A8J3B4D1"/>
<dbReference type="GO" id="GO:0005737">
    <property type="term" value="C:cytoplasm"/>
    <property type="evidence" value="ECO:0007669"/>
    <property type="project" value="TreeGrafter"/>
</dbReference>
<dbReference type="EMBL" id="BMQB01000005">
    <property type="protein sequence ID" value="GGJ94833.1"/>
    <property type="molecule type" value="Genomic_DNA"/>
</dbReference>
<dbReference type="Pfam" id="PF01370">
    <property type="entry name" value="Epimerase"/>
    <property type="match status" value="1"/>
</dbReference>
<organism evidence="2 3">
    <name type="scientific">Pilimelia anulata</name>
    <dbReference type="NCBI Taxonomy" id="53371"/>
    <lineage>
        <taxon>Bacteria</taxon>
        <taxon>Bacillati</taxon>
        <taxon>Actinomycetota</taxon>
        <taxon>Actinomycetes</taxon>
        <taxon>Micromonosporales</taxon>
        <taxon>Micromonosporaceae</taxon>
        <taxon>Pilimelia</taxon>
    </lineage>
</organism>
<proteinExistence type="predicted"/>
<dbReference type="Gene3D" id="3.40.50.720">
    <property type="entry name" value="NAD(P)-binding Rossmann-like Domain"/>
    <property type="match status" value="1"/>
</dbReference>
<feature type="domain" description="NAD-dependent epimerase/dehydratase" evidence="1">
    <location>
        <begin position="3"/>
        <end position="241"/>
    </location>
</feature>
<dbReference type="PANTHER" id="PTHR48079">
    <property type="entry name" value="PROTEIN YEEZ"/>
    <property type="match status" value="1"/>
</dbReference>
<reference evidence="2" key="2">
    <citation type="submission" date="2020-09" db="EMBL/GenBank/DDBJ databases">
        <authorList>
            <person name="Sun Q."/>
            <person name="Ohkuma M."/>
        </authorList>
    </citation>
    <scope>NUCLEOTIDE SEQUENCE</scope>
    <source>
        <strain evidence="2">JCM 3090</strain>
    </source>
</reference>
<dbReference type="Proteomes" id="UP000649739">
    <property type="component" value="Unassembled WGS sequence"/>
</dbReference>
<dbReference type="InterPro" id="IPR001509">
    <property type="entry name" value="Epimerase_deHydtase"/>
</dbReference>
<sequence>MRIVITGATGNVGSALLRRLAEEPDVELAGIVRRPPLAGAGAPFDDVQWHAADLGNPACVPRVTEWLAGADAVIHLAWRIQPSHDRTAMRRTNVDGTRHLLDAVAAAGVPTLLYASSVGAYSPGPKTRFVDESWPVAGVAGSAYSEDKAVVEALLDDAERADPDRRIVRLRQALVFQRRAGAEIVRYFLGGLVPSGLLRPGRLPVVPTDPRLRAQAVHADDLADAYALALRSDARGAFNIAADPVLDPRVLADLLRARTVPVPALLLRVAAAATWLARLQPTDPGWVDMAVSTPLMDATRAHLELGWKPRYSATEALAEIVTGMAARADAPTPALRAH</sequence>
<name>A0A8J3B4D1_9ACTN</name>
<evidence type="ECO:0000259" key="1">
    <source>
        <dbReference type="Pfam" id="PF01370"/>
    </source>
</evidence>
<dbReference type="InterPro" id="IPR051783">
    <property type="entry name" value="NAD(P)-dependent_oxidoreduct"/>
</dbReference>
<keyword evidence="3" id="KW-1185">Reference proteome</keyword>
<evidence type="ECO:0000313" key="3">
    <source>
        <dbReference type="Proteomes" id="UP000649739"/>
    </source>
</evidence>
<dbReference type="GO" id="GO:0004029">
    <property type="term" value="F:aldehyde dehydrogenase (NAD+) activity"/>
    <property type="evidence" value="ECO:0007669"/>
    <property type="project" value="TreeGrafter"/>
</dbReference>
<dbReference type="SUPFAM" id="SSF51735">
    <property type="entry name" value="NAD(P)-binding Rossmann-fold domains"/>
    <property type="match status" value="1"/>
</dbReference>
<gene>
    <name evidence="2" type="ORF">GCM10010123_25840</name>
</gene>
<comment type="caution">
    <text evidence="2">The sequence shown here is derived from an EMBL/GenBank/DDBJ whole genome shotgun (WGS) entry which is preliminary data.</text>
</comment>
<dbReference type="PANTHER" id="PTHR48079:SF6">
    <property type="entry name" value="NAD(P)-BINDING DOMAIN-CONTAINING PROTEIN-RELATED"/>
    <property type="match status" value="1"/>
</dbReference>
<protein>
    <submittedName>
        <fullName evidence="2">NAD-dependent epimerase</fullName>
    </submittedName>
</protein>
<accession>A0A8J3B4D1</accession>
<dbReference type="RefSeq" id="WP_189170370.1">
    <property type="nucleotide sequence ID" value="NZ_BMQB01000005.1"/>
</dbReference>
<evidence type="ECO:0000313" key="2">
    <source>
        <dbReference type="EMBL" id="GGJ94833.1"/>
    </source>
</evidence>
<dbReference type="InterPro" id="IPR036291">
    <property type="entry name" value="NAD(P)-bd_dom_sf"/>
</dbReference>
<reference evidence="2" key="1">
    <citation type="journal article" date="2014" name="Int. J. Syst. Evol. Microbiol.">
        <title>Complete genome sequence of Corynebacterium casei LMG S-19264T (=DSM 44701T), isolated from a smear-ripened cheese.</title>
        <authorList>
            <consortium name="US DOE Joint Genome Institute (JGI-PGF)"/>
            <person name="Walter F."/>
            <person name="Albersmeier A."/>
            <person name="Kalinowski J."/>
            <person name="Ruckert C."/>
        </authorList>
    </citation>
    <scope>NUCLEOTIDE SEQUENCE</scope>
    <source>
        <strain evidence="2">JCM 3090</strain>
    </source>
</reference>